<evidence type="ECO:0000313" key="3">
    <source>
        <dbReference type="EMBL" id="SPD32386.1"/>
    </source>
</evidence>
<keyword evidence="1" id="KW-0472">Membrane</keyword>
<keyword evidence="1" id="KW-1133">Transmembrane helix</keyword>
<keyword evidence="1" id="KW-0812">Transmembrane</keyword>
<protein>
    <submittedName>
        <fullName evidence="3">Uncharacterized protein</fullName>
    </submittedName>
</protein>
<name>A0A2N9J4H6_FAGSY</name>
<dbReference type="EMBL" id="OIVN01006402">
    <property type="protein sequence ID" value="SPD32386.1"/>
    <property type="molecule type" value="Genomic_DNA"/>
</dbReference>
<sequence length="154" mass="17498">MPMQLTCIWWIRESHALIPFPNSPFKNGQKHSTNHTLHKTSPDPLPSLALVFAALTSLQPALLSGPVKWLCLEQKLGTRRRSTYRHQQHEHGAPSLEVNLSSKTVSDIPKSLSMTPRNPNNYAFIAVILAILWLFHQARTGRPVLRYSGRVYRL</sequence>
<dbReference type="AlphaFoldDB" id="A0A2N9J4H6"/>
<gene>
    <name evidence="2" type="ORF">FSB_LOCUS35525</name>
    <name evidence="3" type="ORF">FSB_LOCUS60268</name>
</gene>
<reference evidence="3" key="1">
    <citation type="submission" date="2018-02" db="EMBL/GenBank/DDBJ databases">
        <authorList>
            <person name="Cohen D.B."/>
            <person name="Kent A.D."/>
        </authorList>
    </citation>
    <scope>NUCLEOTIDE SEQUENCE</scope>
</reference>
<proteinExistence type="predicted"/>
<dbReference type="EMBL" id="OIVN01002942">
    <property type="protein sequence ID" value="SPD07643.1"/>
    <property type="molecule type" value="Genomic_DNA"/>
</dbReference>
<accession>A0A2N9J4H6</accession>
<evidence type="ECO:0000256" key="1">
    <source>
        <dbReference type="SAM" id="Phobius"/>
    </source>
</evidence>
<organism evidence="3">
    <name type="scientific">Fagus sylvatica</name>
    <name type="common">Beechnut</name>
    <dbReference type="NCBI Taxonomy" id="28930"/>
    <lineage>
        <taxon>Eukaryota</taxon>
        <taxon>Viridiplantae</taxon>
        <taxon>Streptophyta</taxon>
        <taxon>Embryophyta</taxon>
        <taxon>Tracheophyta</taxon>
        <taxon>Spermatophyta</taxon>
        <taxon>Magnoliopsida</taxon>
        <taxon>eudicotyledons</taxon>
        <taxon>Gunneridae</taxon>
        <taxon>Pentapetalae</taxon>
        <taxon>rosids</taxon>
        <taxon>fabids</taxon>
        <taxon>Fagales</taxon>
        <taxon>Fagaceae</taxon>
        <taxon>Fagus</taxon>
    </lineage>
</organism>
<evidence type="ECO:0000313" key="2">
    <source>
        <dbReference type="EMBL" id="SPD07643.1"/>
    </source>
</evidence>
<feature type="transmembrane region" description="Helical" evidence="1">
    <location>
        <begin position="120"/>
        <end position="138"/>
    </location>
</feature>